<gene>
    <name evidence="3" type="ORF">OS493_028598</name>
</gene>
<dbReference type="EMBL" id="MU826853">
    <property type="protein sequence ID" value="KAJ7370982.1"/>
    <property type="molecule type" value="Genomic_DNA"/>
</dbReference>
<feature type="region of interest" description="Disordered" evidence="1">
    <location>
        <begin position="772"/>
        <end position="804"/>
    </location>
</feature>
<dbReference type="InterPro" id="IPR036572">
    <property type="entry name" value="Doublecortin_dom_sf"/>
</dbReference>
<dbReference type="PROSITE" id="PS50231">
    <property type="entry name" value="RICIN_B_LECTIN"/>
    <property type="match status" value="1"/>
</dbReference>
<dbReference type="SUPFAM" id="SSF50370">
    <property type="entry name" value="Ricin B-like lectins"/>
    <property type="match status" value="1"/>
</dbReference>
<dbReference type="PANTHER" id="PTHR46302:SF3">
    <property type="entry name" value="DOUBLECORTIN DOMAIN-CONTAINING PROTEIN 1"/>
    <property type="match status" value="1"/>
</dbReference>
<dbReference type="InterPro" id="IPR003533">
    <property type="entry name" value="Doublecortin_dom"/>
</dbReference>
<organism evidence="3 4">
    <name type="scientific">Desmophyllum pertusum</name>
    <dbReference type="NCBI Taxonomy" id="174260"/>
    <lineage>
        <taxon>Eukaryota</taxon>
        <taxon>Metazoa</taxon>
        <taxon>Cnidaria</taxon>
        <taxon>Anthozoa</taxon>
        <taxon>Hexacorallia</taxon>
        <taxon>Scleractinia</taxon>
        <taxon>Caryophylliina</taxon>
        <taxon>Caryophylliidae</taxon>
        <taxon>Desmophyllum</taxon>
    </lineage>
</organism>
<accession>A0A9W9YWV7</accession>
<evidence type="ECO:0000313" key="4">
    <source>
        <dbReference type="Proteomes" id="UP001163046"/>
    </source>
</evidence>
<dbReference type="InterPro" id="IPR043188">
    <property type="entry name" value="DCDC1"/>
</dbReference>
<feature type="domain" description="Doublecortin" evidence="2">
    <location>
        <begin position="813"/>
        <end position="859"/>
    </location>
</feature>
<dbReference type="InterPro" id="IPR035992">
    <property type="entry name" value="Ricin_B-like_lectins"/>
</dbReference>
<dbReference type="OrthoDB" id="9999986at2759"/>
<evidence type="ECO:0000259" key="2">
    <source>
        <dbReference type="PROSITE" id="PS50309"/>
    </source>
</evidence>
<dbReference type="PROSITE" id="PS50309">
    <property type="entry name" value="DC"/>
    <property type="match status" value="3"/>
</dbReference>
<dbReference type="GO" id="GO:0035556">
    <property type="term" value="P:intracellular signal transduction"/>
    <property type="evidence" value="ECO:0007669"/>
    <property type="project" value="InterPro"/>
</dbReference>
<feature type="domain" description="Doublecortin" evidence="2">
    <location>
        <begin position="251"/>
        <end position="349"/>
    </location>
</feature>
<evidence type="ECO:0000313" key="3">
    <source>
        <dbReference type="EMBL" id="KAJ7370982.1"/>
    </source>
</evidence>
<dbReference type="SUPFAM" id="SSF89837">
    <property type="entry name" value="Doublecortin (DC)"/>
    <property type="match status" value="2"/>
</dbReference>
<dbReference type="GO" id="GO:0008017">
    <property type="term" value="F:microtubule binding"/>
    <property type="evidence" value="ECO:0007669"/>
    <property type="project" value="InterPro"/>
</dbReference>
<dbReference type="Proteomes" id="UP001163046">
    <property type="component" value="Unassembled WGS sequence"/>
</dbReference>
<evidence type="ECO:0000256" key="1">
    <source>
        <dbReference type="SAM" id="MobiDB-lite"/>
    </source>
</evidence>
<dbReference type="Pfam" id="PF24478">
    <property type="entry name" value="DCX2_DCDC1"/>
    <property type="match status" value="1"/>
</dbReference>
<dbReference type="PANTHER" id="PTHR46302">
    <property type="entry name" value="DOUBLECORTIN DOMAIN-CONTAINING PROTEIN 1"/>
    <property type="match status" value="1"/>
</dbReference>
<feature type="domain" description="Doublecortin" evidence="2">
    <location>
        <begin position="54"/>
        <end position="138"/>
    </location>
</feature>
<protein>
    <recommendedName>
        <fullName evidence="2">Doublecortin domain-containing protein</fullName>
    </recommendedName>
</protein>
<dbReference type="InterPro" id="IPR057424">
    <property type="entry name" value="Ubiquitin_DCDC1"/>
</dbReference>
<dbReference type="Pfam" id="PF25510">
    <property type="entry name" value="Ubiquitin_DCDC1"/>
    <property type="match status" value="1"/>
</dbReference>
<comment type="caution">
    <text evidence="3">The sequence shown here is derived from an EMBL/GenBank/DDBJ whole genome shotgun (WGS) entry which is preliminary data.</text>
</comment>
<dbReference type="AlphaFoldDB" id="A0A9W9YWV7"/>
<feature type="region of interest" description="Disordered" evidence="1">
    <location>
        <begin position="586"/>
        <end position="606"/>
    </location>
</feature>
<keyword evidence="4" id="KW-1185">Reference proteome</keyword>
<dbReference type="InterPro" id="IPR056415">
    <property type="entry name" value="DCX2_DCDC1"/>
</dbReference>
<dbReference type="GO" id="GO:0030496">
    <property type="term" value="C:midbody"/>
    <property type="evidence" value="ECO:0007669"/>
    <property type="project" value="TreeGrafter"/>
</dbReference>
<dbReference type="GO" id="GO:1902412">
    <property type="term" value="P:regulation of mitotic cytokinesis"/>
    <property type="evidence" value="ECO:0007669"/>
    <property type="project" value="InterPro"/>
</dbReference>
<dbReference type="Gene3D" id="3.10.20.230">
    <property type="entry name" value="Doublecortin domain"/>
    <property type="match status" value="2"/>
</dbReference>
<name>A0A9W9YWV7_9CNID</name>
<feature type="compositionally biased region" description="Basic and acidic residues" evidence="1">
    <location>
        <begin position="788"/>
        <end position="798"/>
    </location>
</feature>
<reference evidence="3" key="1">
    <citation type="submission" date="2023-01" db="EMBL/GenBank/DDBJ databases">
        <title>Genome assembly of the deep-sea coral Lophelia pertusa.</title>
        <authorList>
            <person name="Herrera S."/>
            <person name="Cordes E."/>
        </authorList>
    </citation>
    <scope>NUCLEOTIDE SEQUENCE</scope>
    <source>
        <strain evidence="3">USNM1676648</strain>
        <tissue evidence="3">Polyp</tissue>
    </source>
</reference>
<dbReference type="Pfam" id="PF03607">
    <property type="entry name" value="DCX"/>
    <property type="match status" value="1"/>
</dbReference>
<proteinExistence type="predicted"/>
<sequence>MLGLVLLLITDREELRRSASWTLSGIVLPEDRSRGRTKPSLSKRMLSLVESQKRRILVFRNGESSEGVEIVAGRFDEFLDDCTKKLNLESGARLLFDWQGKEIKSFSEVPVLDRILQPSASVILGPVWVTRGGERFSPKGAYHFIATLLLSTKDRLKQSKAYKQQLEQSLKGEEVVSKEIMAMTEAEIENEIKEVDQHISDLSSVIPTLQSHLSMVETATHDEESAGLENYRYQHLSHIAPESRLLGKQGLKLKVFENGSSDDRVVVYFNLHEAEKGIQGDKSQLMHRFLDACTSCQKVTDSGGGPAGRRIAKRVFTRDGEEITDVHDLVYDQDIWLSYGEDFKPPHVVGLELCLDKATCMSLWGEKEMVQREGFDDEGKGKEKASLWRAVNGFPSGSKRHLVTLFNAGSELSQAQNLQVMRVDENGCFLQFKEKKNLVLYPELTIVEKKKKGDKMSWPPDAQEWVITQSGLIHSKAMPQLVLSRSEHAVTVKYADASVEGYPVMIAKRNPRDTNQQWGFSPTGRIYSLSKPSLVLTYVGDHDVKDISSDEKPPQPITQEQETVLGLANLNFMDELGLSDQISLTEGASLEPSPSPSDEAEESTETGLAQLKDEFLGQRYSVVLLPKKHGDGTQRWAIKQEDLLNIGQWKNSTIPNPEWNKRALSWPVNEDGTWNTVPDINESSSMAKAFFYLFSVFLSKKVSYTFSATTGLYVAHGRFLLPYAPPVKRPSQKKVVMTGTPARLRVLKNGESDHSRAVTVVGPDLTNMLHDVSGASSNNSMKKHKRRSTIDKREHSGEEQAGTCHPLDHKRLELDLFLDRCTDAVGLPFAARRLYTEGGKEVSCLSELQRNDLVYVTCGEPWSDPKLSYSEQQRRAVLANLAADISHIRQYCTLRDPSGIFAGDSDCGLMNYHS</sequence>